<dbReference type="AlphaFoldDB" id="A0A4R6DWP6"/>
<dbReference type="Pfam" id="PF13472">
    <property type="entry name" value="Lipase_GDSL_2"/>
    <property type="match status" value="1"/>
</dbReference>
<protein>
    <submittedName>
        <fullName evidence="2">GDSL-like lipase/acylhydrolase family protein</fullName>
    </submittedName>
</protein>
<comment type="caution">
    <text evidence="2">The sequence shown here is derived from an EMBL/GenBank/DDBJ whole genome shotgun (WGS) entry which is preliminary data.</text>
</comment>
<dbReference type="GO" id="GO:0016788">
    <property type="term" value="F:hydrolase activity, acting on ester bonds"/>
    <property type="evidence" value="ECO:0007669"/>
    <property type="project" value="UniProtKB-ARBA"/>
</dbReference>
<keyword evidence="3" id="KW-1185">Reference proteome</keyword>
<dbReference type="InterPro" id="IPR013830">
    <property type="entry name" value="SGNH_hydro"/>
</dbReference>
<evidence type="ECO:0000313" key="3">
    <source>
        <dbReference type="Proteomes" id="UP000295129"/>
    </source>
</evidence>
<organism evidence="2 3">
    <name type="scientific">Azoarcus indigens</name>
    <dbReference type="NCBI Taxonomy" id="29545"/>
    <lineage>
        <taxon>Bacteria</taxon>
        <taxon>Pseudomonadati</taxon>
        <taxon>Pseudomonadota</taxon>
        <taxon>Betaproteobacteria</taxon>
        <taxon>Rhodocyclales</taxon>
        <taxon>Zoogloeaceae</taxon>
        <taxon>Azoarcus</taxon>
    </lineage>
</organism>
<feature type="domain" description="SGNH hydrolase-type esterase" evidence="1">
    <location>
        <begin position="61"/>
        <end position="268"/>
    </location>
</feature>
<reference evidence="2 3" key="1">
    <citation type="submission" date="2019-03" db="EMBL/GenBank/DDBJ databases">
        <title>Genomic Encyclopedia of Type Strains, Phase IV (KMG-IV): sequencing the most valuable type-strain genomes for metagenomic binning, comparative biology and taxonomic classification.</title>
        <authorList>
            <person name="Goeker M."/>
        </authorList>
    </citation>
    <scope>NUCLEOTIDE SEQUENCE [LARGE SCALE GENOMIC DNA]</scope>
    <source>
        <strain evidence="2 3">DSM 12121</strain>
    </source>
</reference>
<dbReference type="RefSeq" id="WP_162851746.1">
    <property type="nucleotide sequence ID" value="NZ_SNVV01000011.1"/>
</dbReference>
<dbReference type="EMBL" id="SNVV01000011">
    <property type="protein sequence ID" value="TDN49667.1"/>
    <property type="molecule type" value="Genomic_DNA"/>
</dbReference>
<dbReference type="Gene3D" id="3.40.50.1110">
    <property type="entry name" value="SGNH hydrolase"/>
    <property type="match status" value="1"/>
</dbReference>
<name>A0A4R6DWP6_9RHOO</name>
<dbReference type="SUPFAM" id="SSF52266">
    <property type="entry name" value="SGNH hydrolase"/>
    <property type="match status" value="1"/>
</dbReference>
<keyword evidence="2" id="KW-0378">Hydrolase</keyword>
<proteinExistence type="predicted"/>
<evidence type="ECO:0000259" key="1">
    <source>
        <dbReference type="Pfam" id="PF13472"/>
    </source>
</evidence>
<gene>
    <name evidence="2" type="ORF">C7389_111146</name>
</gene>
<dbReference type="InterPro" id="IPR036514">
    <property type="entry name" value="SGNH_hydro_sf"/>
</dbReference>
<evidence type="ECO:0000313" key="2">
    <source>
        <dbReference type="EMBL" id="TDN49667.1"/>
    </source>
</evidence>
<accession>A0A4R6DWP6</accession>
<dbReference type="Proteomes" id="UP000295129">
    <property type="component" value="Unassembled WGS sequence"/>
</dbReference>
<sequence length="283" mass="31151">MARYAVDVIQATNLNNEDAQSRLDDKQAYTWRFLAEGDSWFTIGAIPSSSYLYELSLSRPSVLLNLGYPGDTLSNMAQVAGNKEFARRLAHPNWASDWDAILLSAGGNDLVNKVDKLVVQSPAADTPVKDCIDPEELARFRARIRQGMEEIVALRDAPGSVNAGKPVIAHTYDYPTARPAPGNFLFVPVTQPWLMPNFVERKVPETLWPALARHLLDLLGDVLLELERELPAFHVVDTRGTLEPAAAGARGNSGDWLNEIHPNAAGYRKLAARLSAAIERVLT</sequence>